<comment type="similarity">
    <text evidence="2">Belongs to the activator 1 large subunit family.</text>
</comment>
<dbReference type="Gene3D" id="3.40.50.300">
    <property type="entry name" value="P-loop containing nucleotide triphosphate hydrolases"/>
    <property type="match status" value="1"/>
</dbReference>
<feature type="compositionally biased region" description="Basic and acidic residues" evidence="8">
    <location>
        <begin position="628"/>
        <end position="641"/>
    </location>
</feature>
<feature type="compositionally biased region" description="Low complexity" evidence="8">
    <location>
        <begin position="693"/>
        <end position="706"/>
    </location>
</feature>
<dbReference type="InterPro" id="IPR036420">
    <property type="entry name" value="BRCT_dom_sf"/>
</dbReference>
<gene>
    <name evidence="10" type="ORF">BJ322DRAFT_1154989</name>
</gene>
<dbReference type="GO" id="GO:0006271">
    <property type="term" value="P:DNA strand elongation involved in DNA replication"/>
    <property type="evidence" value="ECO:0007669"/>
    <property type="project" value="UniProtKB-ARBA"/>
</dbReference>
<dbReference type="Gene3D" id="1.10.8.60">
    <property type="match status" value="1"/>
</dbReference>
<dbReference type="SMART" id="SM00382">
    <property type="entry name" value="AAA"/>
    <property type="match status" value="1"/>
</dbReference>
<dbReference type="PANTHER" id="PTHR23389">
    <property type="entry name" value="CHROMOSOME TRANSMISSION FIDELITY FACTOR 18"/>
    <property type="match status" value="1"/>
</dbReference>
<evidence type="ECO:0000256" key="8">
    <source>
        <dbReference type="SAM" id="MobiDB-lite"/>
    </source>
</evidence>
<evidence type="ECO:0000259" key="9">
    <source>
        <dbReference type="PROSITE" id="PS50172"/>
    </source>
</evidence>
<dbReference type="FunFam" id="3.40.50.300:FF:000395">
    <property type="entry name" value="Replication factor C subunit 1"/>
    <property type="match status" value="1"/>
</dbReference>
<dbReference type="Proteomes" id="UP000736335">
    <property type="component" value="Unassembled WGS sequence"/>
</dbReference>
<accession>A0A9P6HXQ6</accession>
<dbReference type="GO" id="GO:0016887">
    <property type="term" value="F:ATP hydrolysis activity"/>
    <property type="evidence" value="ECO:0007669"/>
    <property type="project" value="InterPro"/>
</dbReference>
<evidence type="ECO:0000256" key="1">
    <source>
        <dbReference type="ARBA" id="ARBA00004123"/>
    </source>
</evidence>
<dbReference type="OrthoDB" id="446168at2759"/>
<dbReference type="GO" id="GO:0003689">
    <property type="term" value="F:DNA clamp loader activity"/>
    <property type="evidence" value="ECO:0007669"/>
    <property type="project" value="InterPro"/>
</dbReference>
<comment type="caution">
    <text evidence="10">The sequence shown here is derived from an EMBL/GenBank/DDBJ whole genome shotgun (WGS) entry which is preliminary data.</text>
</comment>
<feature type="compositionally biased region" description="Basic and acidic residues" evidence="8">
    <location>
        <begin position="674"/>
        <end position="688"/>
    </location>
</feature>
<evidence type="ECO:0000256" key="3">
    <source>
        <dbReference type="ARBA" id="ARBA00020401"/>
    </source>
</evidence>
<dbReference type="Pfam" id="PF00533">
    <property type="entry name" value="BRCT"/>
    <property type="match status" value="1"/>
</dbReference>
<dbReference type="SMART" id="SM00292">
    <property type="entry name" value="BRCT"/>
    <property type="match status" value="1"/>
</dbReference>
<dbReference type="InterPro" id="IPR001357">
    <property type="entry name" value="BRCT_dom"/>
</dbReference>
<dbReference type="CDD" id="cd00009">
    <property type="entry name" value="AAA"/>
    <property type="match status" value="1"/>
</dbReference>
<evidence type="ECO:0000256" key="5">
    <source>
        <dbReference type="ARBA" id="ARBA00022741"/>
    </source>
</evidence>
<dbReference type="Pfam" id="PF08519">
    <property type="entry name" value="RFC1"/>
    <property type="match status" value="1"/>
</dbReference>
<feature type="non-terminal residue" evidence="10">
    <location>
        <position position="706"/>
    </location>
</feature>
<dbReference type="InterPro" id="IPR003959">
    <property type="entry name" value="ATPase_AAA_core"/>
</dbReference>
<dbReference type="GO" id="GO:0003677">
    <property type="term" value="F:DNA binding"/>
    <property type="evidence" value="ECO:0007669"/>
    <property type="project" value="InterPro"/>
</dbReference>
<dbReference type="SUPFAM" id="SSF52540">
    <property type="entry name" value="P-loop containing nucleoside triphosphate hydrolases"/>
    <property type="match status" value="1"/>
</dbReference>
<reference evidence="10" key="2">
    <citation type="submission" date="2020-11" db="EMBL/GenBank/DDBJ databases">
        <authorList>
            <consortium name="DOE Joint Genome Institute"/>
            <person name="Kuo A."/>
            <person name="Miyauchi S."/>
            <person name="Kiss E."/>
            <person name="Drula E."/>
            <person name="Kohler A."/>
            <person name="Sanchez-Garcia M."/>
            <person name="Andreopoulos B."/>
            <person name="Barry K.W."/>
            <person name="Bonito G."/>
            <person name="Buee M."/>
            <person name="Carver A."/>
            <person name="Chen C."/>
            <person name="Cichocki N."/>
            <person name="Clum A."/>
            <person name="Culley D."/>
            <person name="Crous P.W."/>
            <person name="Fauchery L."/>
            <person name="Girlanda M."/>
            <person name="Hayes R."/>
            <person name="Keri Z."/>
            <person name="Labutti K."/>
            <person name="Lipzen A."/>
            <person name="Lombard V."/>
            <person name="Magnuson J."/>
            <person name="Maillard F."/>
            <person name="Morin E."/>
            <person name="Murat C."/>
            <person name="Nolan M."/>
            <person name="Ohm R."/>
            <person name="Pangilinan J."/>
            <person name="Pereira M."/>
            <person name="Perotto S."/>
            <person name="Peter M."/>
            <person name="Riley R."/>
            <person name="Sitrit Y."/>
            <person name="Stielow B."/>
            <person name="Szollosi G."/>
            <person name="Zifcakova L."/>
            <person name="Stursova M."/>
            <person name="Spatafora J.W."/>
            <person name="Tedersoo L."/>
            <person name="Vaario L.-M."/>
            <person name="Yamada A."/>
            <person name="Yan M."/>
            <person name="Wang P."/>
            <person name="Xu J."/>
            <person name="Bruns T."/>
            <person name="Baldrian P."/>
            <person name="Vilgalys R."/>
            <person name="Henrissat B."/>
            <person name="Grigoriev I.V."/>
            <person name="Hibbett D."/>
            <person name="Nagy L.G."/>
            <person name="Martin F.M."/>
        </authorList>
    </citation>
    <scope>NUCLEOTIDE SEQUENCE</scope>
    <source>
        <strain evidence="10">UH-Tt-Lm1</strain>
    </source>
</reference>
<sequence>MRTPPTAASIDCLSGLSLVFTGELPGFSREEAISLAKRYGGRVVGQPSSKTSYVILGNDAGPSKLKAIEKHKLRTLDEDGFMNLIATRKGPSAGGKVDDKTRKKMEKEAEEIKEGAKELAKREKEAAKAGSGKAIDPLTQLWTVRYAPKTLKEVCGNKGQIERLQQWLEDWPGSLKSGFKKPGKHGTNVYRAMMITGPPGIGKTTSAHLCAQLAGFTPIEMNASDARSKKLIENGANIMNQSLDKWMSGKGNSNAAGVEITSSSCLIMDEVDGMSAGDRGGVGALAALIRKSRVPIICIANDRGAQKLKPLINCSFNLPYKKPDATMIRSRIMTILYKEKMKVPANVVDQLVEGAQSDIRQVLNMLSTWRLSSNTMDFDDSKALVKMNEKYTLMTPFTIIQKLLGPYLFSPNARETLNDKMELYFHDHSFVPLFVQENYLKTTPSMARSASTPPEKLKLLRLMDRAASSLSDADIVDSLIHGPEQHWSLMPLHAITSTVIPASCMYGNTSYAGPNSISFPQWLGQNSKRNKLMRQLGDIQIRMRLKVSGDKPEIRQHYIPSLFPHIVQPLMEDGASAVDEVIERMDQYFLSKDEWDTLIELGVDSHKDELVLKKISTATKTSLTRKYNSREHPVPFHKGQDLGKLPKKLAAEPAPDLEEAYDNDDDIPDDDDDDKKKQVDELAGDKLIKTGKPKASTATKSSAKSK</sequence>
<dbReference type="PANTHER" id="PTHR23389:SF6">
    <property type="entry name" value="REPLICATION FACTOR C SUBUNIT 1"/>
    <property type="match status" value="1"/>
</dbReference>
<evidence type="ECO:0000256" key="2">
    <source>
        <dbReference type="ARBA" id="ARBA00006116"/>
    </source>
</evidence>
<keyword evidence="4" id="KW-0235">DNA replication</keyword>
<dbReference type="GO" id="GO:0005663">
    <property type="term" value="C:DNA replication factor C complex"/>
    <property type="evidence" value="ECO:0007669"/>
    <property type="project" value="InterPro"/>
</dbReference>
<dbReference type="Pfam" id="PF25361">
    <property type="entry name" value="AAA_lid_RFC1"/>
    <property type="match status" value="1"/>
</dbReference>
<dbReference type="GO" id="GO:0005634">
    <property type="term" value="C:nucleus"/>
    <property type="evidence" value="ECO:0007669"/>
    <property type="project" value="UniProtKB-SubCell"/>
</dbReference>
<comment type="subcellular location">
    <subcellularLocation>
        <location evidence="1">Nucleus</location>
    </subcellularLocation>
</comment>
<dbReference type="Gene3D" id="3.40.50.10190">
    <property type="entry name" value="BRCT domain"/>
    <property type="match status" value="1"/>
</dbReference>
<dbReference type="InterPro" id="IPR012178">
    <property type="entry name" value="RFC1"/>
</dbReference>
<evidence type="ECO:0000256" key="7">
    <source>
        <dbReference type="ARBA" id="ARBA00023242"/>
    </source>
</evidence>
<protein>
    <recommendedName>
        <fullName evidence="3">Replication factor C subunit 1</fullName>
    </recommendedName>
</protein>
<dbReference type="InterPro" id="IPR047854">
    <property type="entry name" value="RFC_lid"/>
</dbReference>
<feature type="domain" description="BRCT" evidence="9">
    <location>
        <begin position="8"/>
        <end position="89"/>
    </location>
</feature>
<dbReference type="SUPFAM" id="SSF48019">
    <property type="entry name" value="post-AAA+ oligomerization domain-like"/>
    <property type="match status" value="1"/>
</dbReference>
<proteinExistence type="inferred from homology"/>
<dbReference type="InterPro" id="IPR027417">
    <property type="entry name" value="P-loop_NTPase"/>
</dbReference>
<dbReference type="SUPFAM" id="SSF52113">
    <property type="entry name" value="BRCT domain"/>
    <property type="match status" value="1"/>
</dbReference>
<dbReference type="AlphaFoldDB" id="A0A9P6HXQ6"/>
<dbReference type="GO" id="GO:0006281">
    <property type="term" value="P:DNA repair"/>
    <property type="evidence" value="ECO:0007669"/>
    <property type="project" value="InterPro"/>
</dbReference>
<dbReference type="Pfam" id="PF00004">
    <property type="entry name" value="AAA"/>
    <property type="match status" value="1"/>
</dbReference>
<feature type="region of interest" description="Disordered" evidence="8">
    <location>
        <begin position="623"/>
        <end position="706"/>
    </location>
</feature>
<evidence type="ECO:0000313" key="11">
    <source>
        <dbReference type="Proteomes" id="UP000736335"/>
    </source>
</evidence>
<keyword evidence="5" id="KW-0547">Nucleotide-binding</keyword>
<feature type="compositionally biased region" description="Acidic residues" evidence="8">
    <location>
        <begin position="655"/>
        <end position="673"/>
    </location>
</feature>
<dbReference type="InterPro" id="IPR003593">
    <property type="entry name" value="AAA+_ATPase"/>
</dbReference>
<dbReference type="PIRSF" id="PIRSF036578">
    <property type="entry name" value="RFC1"/>
    <property type="match status" value="1"/>
</dbReference>
<evidence type="ECO:0000256" key="4">
    <source>
        <dbReference type="ARBA" id="ARBA00022705"/>
    </source>
</evidence>
<dbReference type="PROSITE" id="PS50172">
    <property type="entry name" value="BRCT"/>
    <property type="match status" value="1"/>
</dbReference>
<dbReference type="FunFam" id="1.10.8.60:FF:000021">
    <property type="entry name" value="Replication factor C subunit 1"/>
    <property type="match status" value="1"/>
</dbReference>
<evidence type="ECO:0000313" key="10">
    <source>
        <dbReference type="EMBL" id="KAF9793271.1"/>
    </source>
</evidence>
<keyword evidence="7" id="KW-0539">Nucleus</keyword>
<dbReference type="InterPro" id="IPR013725">
    <property type="entry name" value="DNA_replication_fac_RFC1_C"/>
</dbReference>
<dbReference type="InterPro" id="IPR008921">
    <property type="entry name" value="DNA_pol3_clamp-load_cplx_C"/>
</dbReference>
<dbReference type="FunFam" id="1.20.272.10:FF:000005">
    <property type="entry name" value="Replication factor C subunit 1"/>
    <property type="match status" value="1"/>
</dbReference>
<keyword evidence="11" id="KW-1185">Reference proteome</keyword>
<reference evidence="10" key="1">
    <citation type="journal article" date="2020" name="Nat. Commun.">
        <title>Large-scale genome sequencing of mycorrhizal fungi provides insights into the early evolution of symbiotic traits.</title>
        <authorList>
            <person name="Miyauchi S."/>
            <person name="Kiss E."/>
            <person name="Kuo A."/>
            <person name="Drula E."/>
            <person name="Kohler A."/>
            <person name="Sanchez-Garcia M."/>
            <person name="Morin E."/>
            <person name="Andreopoulos B."/>
            <person name="Barry K.W."/>
            <person name="Bonito G."/>
            <person name="Buee M."/>
            <person name="Carver A."/>
            <person name="Chen C."/>
            <person name="Cichocki N."/>
            <person name="Clum A."/>
            <person name="Culley D."/>
            <person name="Crous P.W."/>
            <person name="Fauchery L."/>
            <person name="Girlanda M."/>
            <person name="Hayes R.D."/>
            <person name="Keri Z."/>
            <person name="LaButti K."/>
            <person name="Lipzen A."/>
            <person name="Lombard V."/>
            <person name="Magnuson J."/>
            <person name="Maillard F."/>
            <person name="Murat C."/>
            <person name="Nolan M."/>
            <person name="Ohm R.A."/>
            <person name="Pangilinan J."/>
            <person name="Pereira M.F."/>
            <person name="Perotto S."/>
            <person name="Peter M."/>
            <person name="Pfister S."/>
            <person name="Riley R."/>
            <person name="Sitrit Y."/>
            <person name="Stielow J.B."/>
            <person name="Szollosi G."/>
            <person name="Zifcakova L."/>
            <person name="Stursova M."/>
            <person name="Spatafora J.W."/>
            <person name="Tedersoo L."/>
            <person name="Vaario L.M."/>
            <person name="Yamada A."/>
            <person name="Yan M."/>
            <person name="Wang P."/>
            <person name="Xu J."/>
            <person name="Bruns T."/>
            <person name="Baldrian P."/>
            <person name="Vilgalys R."/>
            <person name="Dunand C."/>
            <person name="Henrissat B."/>
            <person name="Grigoriev I.V."/>
            <person name="Hibbett D."/>
            <person name="Nagy L.G."/>
            <person name="Martin F.M."/>
        </authorList>
    </citation>
    <scope>NUCLEOTIDE SEQUENCE</scope>
    <source>
        <strain evidence="10">UH-Tt-Lm1</strain>
    </source>
</reference>
<dbReference type="Gene3D" id="1.20.272.10">
    <property type="match status" value="1"/>
</dbReference>
<dbReference type="EMBL" id="WIUZ02000001">
    <property type="protein sequence ID" value="KAF9793271.1"/>
    <property type="molecule type" value="Genomic_DNA"/>
</dbReference>
<dbReference type="GO" id="GO:0005524">
    <property type="term" value="F:ATP binding"/>
    <property type="evidence" value="ECO:0007669"/>
    <property type="project" value="UniProtKB-KW"/>
</dbReference>
<keyword evidence="6" id="KW-0067">ATP-binding</keyword>
<evidence type="ECO:0000256" key="6">
    <source>
        <dbReference type="ARBA" id="ARBA00022840"/>
    </source>
</evidence>
<dbReference type="CDD" id="cd18140">
    <property type="entry name" value="HLD_clamp_RFC"/>
    <property type="match status" value="1"/>
</dbReference>
<name>A0A9P6HXQ6_9AGAM</name>
<organism evidence="10 11">
    <name type="scientific">Thelephora terrestris</name>
    <dbReference type="NCBI Taxonomy" id="56493"/>
    <lineage>
        <taxon>Eukaryota</taxon>
        <taxon>Fungi</taxon>
        <taxon>Dikarya</taxon>
        <taxon>Basidiomycota</taxon>
        <taxon>Agaricomycotina</taxon>
        <taxon>Agaricomycetes</taxon>
        <taxon>Thelephorales</taxon>
        <taxon>Thelephoraceae</taxon>
        <taxon>Thelephora</taxon>
    </lineage>
</organism>